<comment type="caution">
    <text evidence="2">The sequence shown here is derived from an EMBL/GenBank/DDBJ whole genome shotgun (WGS) entry which is preliminary data.</text>
</comment>
<reference evidence="2" key="1">
    <citation type="journal article" date="2022" name="Int. J. Mol. Sci.">
        <title>Draft Genome of Tanacetum Coccineum: Genomic Comparison of Closely Related Tanacetum-Family Plants.</title>
        <authorList>
            <person name="Yamashiro T."/>
            <person name="Shiraishi A."/>
            <person name="Nakayama K."/>
            <person name="Satake H."/>
        </authorList>
    </citation>
    <scope>NUCLEOTIDE SEQUENCE</scope>
</reference>
<dbReference type="EMBL" id="BQNB010011617">
    <property type="protein sequence ID" value="GJS92926.1"/>
    <property type="molecule type" value="Genomic_DNA"/>
</dbReference>
<proteinExistence type="predicted"/>
<keyword evidence="1" id="KW-1133">Transmembrane helix</keyword>
<keyword evidence="1" id="KW-0472">Membrane</keyword>
<gene>
    <name evidence="2" type="ORF">Tco_0799894</name>
</gene>
<sequence length="134" mass="14624">LNDVPVLKRVPALTLRACSLSHWLGISAFEPFGGSLSTFVVLEANVFPIGTHLRQTVLRIIPVGCHLRQDLGLVVFPCTVEVLFIENLCPVGICLFGFVAPLICSTGLFLFVVLLDGTLAHELTSFRNFVTQES</sequence>
<evidence type="ECO:0000256" key="1">
    <source>
        <dbReference type="SAM" id="Phobius"/>
    </source>
</evidence>
<dbReference type="Proteomes" id="UP001151760">
    <property type="component" value="Unassembled WGS sequence"/>
</dbReference>
<name>A0ABQ4ZU92_9ASTR</name>
<feature type="transmembrane region" description="Helical" evidence="1">
    <location>
        <begin position="93"/>
        <end position="115"/>
    </location>
</feature>
<keyword evidence="1" id="KW-0812">Transmembrane</keyword>
<reference evidence="2" key="2">
    <citation type="submission" date="2022-01" db="EMBL/GenBank/DDBJ databases">
        <authorList>
            <person name="Yamashiro T."/>
            <person name="Shiraishi A."/>
            <person name="Satake H."/>
            <person name="Nakayama K."/>
        </authorList>
    </citation>
    <scope>NUCLEOTIDE SEQUENCE</scope>
</reference>
<organism evidence="2 3">
    <name type="scientific">Tanacetum coccineum</name>
    <dbReference type="NCBI Taxonomy" id="301880"/>
    <lineage>
        <taxon>Eukaryota</taxon>
        <taxon>Viridiplantae</taxon>
        <taxon>Streptophyta</taxon>
        <taxon>Embryophyta</taxon>
        <taxon>Tracheophyta</taxon>
        <taxon>Spermatophyta</taxon>
        <taxon>Magnoliopsida</taxon>
        <taxon>eudicotyledons</taxon>
        <taxon>Gunneridae</taxon>
        <taxon>Pentapetalae</taxon>
        <taxon>asterids</taxon>
        <taxon>campanulids</taxon>
        <taxon>Asterales</taxon>
        <taxon>Asteraceae</taxon>
        <taxon>Asteroideae</taxon>
        <taxon>Anthemideae</taxon>
        <taxon>Anthemidinae</taxon>
        <taxon>Tanacetum</taxon>
    </lineage>
</organism>
<protein>
    <submittedName>
        <fullName evidence="2">Uncharacterized protein</fullName>
    </submittedName>
</protein>
<keyword evidence="3" id="KW-1185">Reference proteome</keyword>
<feature type="non-terminal residue" evidence="2">
    <location>
        <position position="1"/>
    </location>
</feature>
<accession>A0ABQ4ZU92</accession>
<evidence type="ECO:0000313" key="2">
    <source>
        <dbReference type="EMBL" id="GJS92926.1"/>
    </source>
</evidence>
<evidence type="ECO:0000313" key="3">
    <source>
        <dbReference type="Proteomes" id="UP001151760"/>
    </source>
</evidence>